<dbReference type="SMART" id="SM00471">
    <property type="entry name" value="HDc"/>
    <property type="match status" value="1"/>
</dbReference>
<dbReference type="Pfam" id="PF13487">
    <property type="entry name" value="HD_5"/>
    <property type="match status" value="1"/>
</dbReference>
<organism evidence="2 3">
    <name type="scientific">Posidoniimonas corsicana</name>
    <dbReference type="NCBI Taxonomy" id="1938618"/>
    <lineage>
        <taxon>Bacteria</taxon>
        <taxon>Pseudomonadati</taxon>
        <taxon>Planctomycetota</taxon>
        <taxon>Planctomycetia</taxon>
        <taxon>Pirellulales</taxon>
        <taxon>Lacipirellulaceae</taxon>
        <taxon>Posidoniimonas</taxon>
    </lineage>
</organism>
<sequence>MATLAPTPTPTSTPDGYLALSSGLLRMSDKALASYYCLADGARTPELLCNRGHKLSDDALARLVDGGAGRVLVPEREFVTLGERLLGKTSAVLSDTRLSQAERFSLLLAARTNEVETVQRLLKPVRLIEVCKRIAEDVYDLLHAGKVCPVEMFHAPRFGSRWLVHAANVCCYSVLLGIARGFDDQDDLRRLAVAAMLHDLGQRCDGGKEQVKLSKEERQEQHFSHPQRGFEELLDDSDLDQRQLLVVYQHHESLDGSGFPVGIDQSEICPWAMLVKVVDTFDELTSDAPGGGRLTAEEAFRKLRDESGGAFDTEMVRCWTQVMSRA</sequence>
<comment type="caution">
    <text evidence="2">The sequence shown here is derived from an EMBL/GenBank/DDBJ whole genome shotgun (WGS) entry which is preliminary data.</text>
</comment>
<evidence type="ECO:0000313" key="3">
    <source>
        <dbReference type="Proteomes" id="UP000316714"/>
    </source>
</evidence>
<name>A0A5C5V0G2_9BACT</name>
<dbReference type="EMBL" id="SIHJ01000004">
    <property type="protein sequence ID" value="TWT31267.1"/>
    <property type="molecule type" value="Genomic_DNA"/>
</dbReference>
<feature type="domain" description="HD-GYP" evidence="1">
    <location>
        <begin position="141"/>
        <end position="326"/>
    </location>
</feature>
<dbReference type="InterPro" id="IPR037522">
    <property type="entry name" value="HD_GYP_dom"/>
</dbReference>
<evidence type="ECO:0000313" key="2">
    <source>
        <dbReference type="EMBL" id="TWT31267.1"/>
    </source>
</evidence>
<dbReference type="PROSITE" id="PS51832">
    <property type="entry name" value="HD_GYP"/>
    <property type="match status" value="1"/>
</dbReference>
<accession>A0A5C5V0G2</accession>
<dbReference type="SUPFAM" id="SSF109604">
    <property type="entry name" value="HD-domain/PDEase-like"/>
    <property type="match status" value="1"/>
</dbReference>
<dbReference type="PANTHER" id="PTHR43155:SF2">
    <property type="entry name" value="CYCLIC DI-GMP PHOSPHODIESTERASE PA4108"/>
    <property type="match status" value="1"/>
</dbReference>
<dbReference type="Gene3D" id="1.10.3210.10">
    <property type="entry name" value="Hypothetical protein af1432"/>
    <property type="match status" value="1"/>
</dbReference>
<dbReference type="OrthoDB" id="9759601at2"/>
<proteinExistence type="predicted"/>
<dbReference type="InterPro" id="IPR003607">
    <property type="entry name" value="HD/PDEase_dom"/>
</dbReference>
<keyword evidence="2" id="KW-0378">Hydrolase</keyword>
<reference evidence="2 3" key="1">
    <citation type="submission" date="2019-02" db="EMBL/GenBank/DDBJ databases">
        <title>Deep-cultivation of Planctomycetes and their phenomic and genomic characterization uncovers novel biology.</title>
        <authorList>
            <person name="Wiegand S."/>
            <person name="Jogler M."/>
            <person name="Boedeker C."/>
            <person name="Pinto D."/>
            <person name="Vollmers J."/>
            <person name="Rivas-Marin E."/>
            <person name="Kohn T."/>
            <person name="Peeters S.H."/>
            <person name="Heuer A."/>
            <person name="Rast P."/>
            <person name="Oberbeckmann S."/>
            <person name="Bunk B."/>
            <person name="Jeske O."/>
            <person name="Meyerdierks A."/>
            <person name="Storesund J.E."/>
            <person name="Kallscheuer N."/>
            <person name="Luecker S."/>
            <person name="Lage O.M."/>
            <person name="Pohl T."/>
            <person name="Merkel B.J."/>
            <person name="Hornburger P."/>
            <person name="Mueller R.-W."/>
            <person name="Bruemmer F."/>
            <person name="Labrenz M."/>
            <person name="Spormann A.M."/>
            <person name="Op Den Camp H."/>
            <person name="Overmann J."/>
            <person name="Amann R."/>
            <person name="Jetten M.S.M."/>
            <person name="Mascher T."/>
            <person name="Medema M.H."/>
            <person name="Devos D.P."/>
            <person name="Kaster A.-K."/>
            <person name="Ovreas L."/>
            <person name="Rohde M."/>
            <person name="Galperin M.Y."/>
            <person name="Jogler C."/>
        </authorList>
    </citation>
    <scope>NUCLEOTIDE SEQUENCE [LARGE SCALE GENOMIC DNA]</scope>
    <source>
        <strain evidence="2 3">KOR34</strain>
    </source>
</reference>
<evidence type="ECO:0000259" key="1">
    <source>
        <dbReference type="PROSITE" id="PS51832"/>
    </source>
</evidence>
<gene>
    <name evidence="2" type="primary">rpfG_8</name>
    <name evidence="2" type="ORF">KOR34_46430</name>
</gene>
<dbReference type="RefSeq" id="WP_146568447.1">
    <property type="nucleotide sequence ID" value="NZ_SIHJ01000004.1"/>
</dbReference>
<dbReference type="GO" id="GO:0071111">
    <property type="term" value="F:cyclic-guanylate-specific phosphodiesterase activity"/>
    <property type="evidence" value="ECO:0007669"/>
    <property type="project" value="UniProtKB-EC"/>
</dbReference>
<dbReference type="CDD" id="cd00077">
    <property type="entry name" value="HDc"/>
    <property type="match status" value="1"/>
</dbReference>
<protein>
    <submittedName>
        <fullName evidence="2">Cyclic di-GMP phosphodiesterase response regulator RpfG</fullName>
        <ecNumber evidence="2">3.1.4.52</ecNumber>
    </submittedName>
</protein>
<dbReference type="EC" id="3.1.4.52" evidence="2"/>
<dbReference type="AlphaFoldDB" id="A0A5C5V0G2"/>
<dbReference type="PANTHER" id="PTHR43155">
    <property type="entry name" value="CYCLIC DI-GMP PHOSPHODIESTERASE PA4108-RELATED"/>
    <property type="match status" value="1"/>
</dbReference>
<keyword evidence="3" id="KW-1185">Reference proteome</keyword>
<dbReference type="Proteomes" id="UP000316714">
    <property type="component" value="Unassembled WGS sequence"/>
</dbReference>